<dbReference type="GeneID" id="10029074"/>
<dbReference type="EMBL" id="DS989824">
    <property type="protein sequence ID" value="EFR00961.1"/>
    <property type="molecule type" value="Genomic_DNA"/>
</dbReference>
<evidence type="ECO:0000313" key="2">
    <source>
        <dbReference type="EMBL" id="EFR00961.1"/>
    </source>
</evidence>
<feature type="compositionally biased region" description="Polar residues" evidence="1">
    <location>
        <begin position="116"/>
        <end position="126"/>
    </location>
</feature>
<dbReference type="HOGENOM" id="CLU_1721900_0_0_1"/>
<feature type="region of interest" description="Disordered" evidence="1">
    <location>
        <begin position="80"/>
        <end position="131"/>
    </location>
</feature>
<name>E4UUJ4_ARTGP</name>
<protein>
    <submittedName>
        <fullName evidence="2">Uncharacterized protein</fullName>
    </submittedName>
</protein>
<evidence type="ECO:0000313" key="3">
    <source>
        <dbReference type="Proteomes" id="UP000002669"/>
    </source>
</evidence>
<dbReference type="InParanoid" id="E4UUJ4"/>
<gene>
    <name evidence="2" type="ORF">MGYG_03963</name>
</gene>
<feature type="compositionally biased region" description="Acidic residues" evidence="1">
    <location>
        <begin position="81"/>
        <end position="97"/>
    </location>
</feature>
<accession>E4UUJ4</accession>
<feature type="compositionally biased region" description="Basic and acidic residues" evidence="1">
    <location>
        <begin position="98"/>
        <end position="110"/>
    </location>
</feature>
<organism evidence="3">
    <name type="scientific">Arthroderma gypseum (strain ATCC MYA-4604 / CBS 118893)</name>
    <name type="common">Microsporum gypseum</name>
    <dbReference type="NCBI Taxonomy" id="535722"/>
    <lineage>
        <taxon>Eukaryota</taxon>
        <taxon>Fungi</taxon>
        <taxon>Dikarya</taxon>
        <taxon>Ascomycota</taxon>
        <taxon>Pezizomycotina</taxon>
        <taxon>Eurotiomycetes</taxon>
        <taxon>Eurotiomycetidae</taxon>
        <taxon>Onygenales</taxon>
        <taxon>Arthrodermataceae</taxon>
        <taxon>Nannizzia</taxon>
    </lineage>
</organism>
<sequence length="152" mass="16970">MECGRGRVRREACWFTVGNMVFERPLEGGKKPDVVVIVVVLGQQNDLSPLAMQQRYSRVTIVSSARASRQILSWRFAVERDEAEQEAEEREEEEGEEGEKKKKTKEEGKKAPGGANNRSRATNSTDDGCLDEEIGQGLACHLTDLFQAEINA</sequence>
<proteinExistence type="predicted"/>
<keyword evidence="3" id="KW-1185">Reference proteome</keyword>
<dbReference type="Proteomes" id="UP000002669">
    <property type="component" value="Unassembled WGS sequence"/>
</dbReference>
<dbReference type="VEuPathDB" id="FungiDB:MGYG_03963"/>
<dbReference type="RefSeq" id="XP_003173791.1">
    <property type="nucleotide sequence ID" value="XM_003173743.1"/>
</dbReference>
<dbReference type="AlphaFoldDB" id="E4UUJ4"/>
<evidence type="ECO:0000256" key="1">
    <source>
        <dbReference type="SAM" id="MobiDB-lite"/>
    </source>
</evidence>
<reference evidence="3" key="1">
    <citation type="journal article" date="2012" name="MBio">
        <title>Comparative genome analysis of Trichophyton rubrum and related dermatophytes reveals candidate genes involved in infection.</title>
        <authorList>
            <person name="Martinez D.A."/>
            <person name="Oliver B.G."/>
            <person name="Graeser Y."/>
            <person name="Goldberg J.M."/>
            <person name="Li W."/>
            <person name="Martinez-Rossi N.M."/>
            <person name="Monod M."/>
            <person name="Shelest E."/>
            <person name="Barton R.C."/>
            <person name="Birch E."/>
            <person name="Brakhage A.A."/>
            <person name="Chen Z."/>
            <person name="Gurr S.J."/>
            <person name="Heiman D."/>
            <person name="Heitman J."/>
            <person name="Kosti I."/>
            <person name="Rossi A."/>
            <person name="Saif S."/>
            <person name="Samalova M."/>
            <person name="Saunders C.W."/>
            <person name="Shea T."/>
            <person name="Summerbell R.C."/>
            <person name="Xu J."/>
            <person name="Young S."/>
            <person name="Zeng Q."/>
            <person name="Birren B.W."/>
            <person name="Cuomo C.A."/>
            <person name="White T.C."/>
        </authorList>
    </citation>
    <scope>NUCLEOTIDE SEQUENCE [LARGE SCALE GENOMIC DNA]</scope>
    <source>
        <strain evidence="3">ATCC MYA-4604 / CBS 118893</strain>
    </source>
</reference>